<organism evidence="2 3">
    <name type="scientific">Colletotrichum musicola</name>
    <dbReference type="NCBI Taxonomy" id="2175873"/>
    <lineage>
        <taxon>Eukaryota</taxon>
        <taxon>Fungi</taxon>
        <taxon>Dikarya</taxon>
        <taxon>Ascomycota</taxon>
        <taxon>Pezizomycotina</taxon>
        <taxon>Sordariomycetes</taxon>
        <taxon>Hypocreomycetidae</taxon>
        <taxon>Glomerellales</taxon>
        <taxon>Glomerellaceae</taxon>
        <taxon>Colletotrichum</taxon>
        <taxon>Colletotrichum orchidearum species complex</taxon>
    </lineage>
</organism>
<comment type="caution">
    <text evidence="2">The sequence shown here is derived from an EMBL/GenBank/DDBJ whole genome shotgun (WGS) entry which is preliminary data.</text>
</comment>
<feature type="region of interest" description="Disordered" evidence="1">
    <location>
        <begin position="91"/>
        <end position="116"/>
    </location>
</feature>
<protein>
    <submittedName>
        <fullName evidence="2">Uncharacterized protein</fullName>
    </submittedName>
</protein>
<sequence length="134" mass="14666">MPWRCEGLVPVVPFTWDGTLVAEPGGKEAAASPQAERGPREEEEQLYSFDFVMLYSPLLYSGVCTRGGGPNCKDRIDAHWVGADDVVHRSRDCGRAGSSNNNNNNNNTIPPTGYSDISRALRRASLQDSLKGRI</sequence>
<name>A0A8H6K4C9_9PEZI</name>
<accession>A0A8H6K4C9</accession>
<proteinExistence type="predicted"/>
<gene>
    <name evidence="2" type="ORF">CMUS01_10331</name>
</gene>
<evidence type="ECO:0000256" key="1">
    <source>
        <dbReference type="SAM" id="MobiDB-lite"/>
    </source>
</evidence>
<keyword evidence="3" id="KW-1185">Reference proteome</keyword>
<dbReference type="AlphaFoldDB" id="A0A8H6K4C9"/>
<dbReference type="Proteomes" id="UP000639643">
    <property type="component" value="Unassembled WGS sequence"/>
</dbReference>
<evidence type="ECO:0000313" key="3">
    <source>
        <dbReference type="Proteomes" id="UP000639643"/>
    </source>
</evidence>
<evidence type="ECO:0000313" key="2">
    <source>
        <dbReference type="EMBL" id="KAF6824250.1"/>
    </source>
</evidence>
<reference evidence="2" key="1">
    <citation type="journal article" date="2020" name="Phytopathology">
        <title>Genome Sequence Resources of Colletotrichum truncatum, C. plurivorum, C. musicola, and C. sojae: Four Species Pathogenic to Soybean (Glycine max).</title>
        <authorList>
            <person name="Rogerio F."/>
            <person name="Boufleur T.R."/>
            <person name="Ciampi-Guillardi M."/>
            <person name="Sukno S.A."/>
            <person name="Thon M.R."/>
            <person name="Massola Junior N.S."/>
            <person name="Baroncelli R."/>
        </authorList>
    </citation>
    <scope>NUCLEOTIDE SEQUENCE</scope>
    <source>
        <strain evidence="2">LFN0074</strain>
    </source>
</reference>
<dbReference type="EMBL" id="WIGM01000473">
    <property type="protein sequence ID" value="KAF6824250.1"/>
    <property type="molecule type" value="Genomic_DNA"/>
</dbReference>